<name>A0ABT9DN66_9BACI</name>
<dbReference type="InterPro" id="IPR036597">
    <property type="entry name" value="Fido-like_dom_sf"/>
</dbReference>
<protein>
    <submittedName>
        <fullName evidence="2">Type II toxin-antitoxin system death-on-curing family toxin</fullName>
    </submittedName>
</protein>
<dbReference type="PANTHER" id="PTHR39426">
    <property type="entry name" value="HOMOLOGY TO DEATH-ON-CURING PROTEIN OF PHAGE P1"/>
    <property type="match status" value="1"/>
</dbReference>
<proteinExistence type="predicted"/>
<dbReference type="InterPro" id="IPR006440">
    <property type="entry name" value="Doc"/>
</dbReference>
<dbReference type="SUPFAM" id="SSF140931">
    <property type="entry name" value="Fic-like"/>
    <property type="match status" value="1"/>
</dbReference>
<dbReference type="PANTHER" id="PTHR39426:SF1">
    <property type="entry name" value="HOMOLOGY TO DEATH-ON-CURING PROTEIN OF PHAGE P1"/>
    <property type="match status" value="1"/>
</dbReference>
<sequence length="150" mass="17548">MENISNLSEEIIYLCDEDIIEAHKEGYEQFGGTEYVVYEGCVEKRVVEPQTEYFGTEQYPGLFKKAAVYMYRITISHCFGDGNKRAALISTDLFLKYNGFKFSVSQKELYDFCYMIADNETRPTLEEVEEWIQNNTQPYNIDLHELSKLL</sequence>
<dbReference type="Gene3D" id="1.20.120.1870">
    <property type="entry name" value="Fic/DOC protein, Fido domain"/>
    <property type="match status" value="1"/>
</dbReference>
<organism evidence="2 3">
    <name type="scientific">Bacillus cabrialesii subsp. tritici</name>
    <dbReference type="NCBI Taxonomy" id="2944916"/>
    <lineage>
        <taxon>Bacteria</taxon>
        <taxon>Bacillati</taxon>
        <taxon>Bacillota</taxon>
        <taxon>Bacilli</taxon>
        <taxon>Bacillales</taxon>
        <taxon>Bacillaceae</taxon>
        <taxon>Bacillus</taxon>
        <taxon>Bacillus cabrialesii</taxon>
    </lineage>
</organism>
<gene>
    <name evidence="2" type="ORF">KHP33_014855</name>
</gene>
<dbReference type="EMBL" id="JAHBMK020000001">
    <property type="protein sequence ID" value="MDO8226110.1"/>
    <property type="molecule type" value="Genomic_DNA"/>
</dbReference>
<dbReference type="InterPro" id="IPR053737">
    <property type="entry name" value="Type_II_TA_Toxin"/>
</dbReference>
<comment type="caution">
    <text evidence="2">The sequence shown here is derived from an EMBL/GenBank/DDBJ whole genome shotgun (WGS) entry which is preliminary data.</text>
</comment>
<dbReference type="PROSITE" id="PS51459">
    <property type="entry name" value="FIDO"/>
    <property type="match status" value="1"/>
</dbReference>
<evidence type="ECO:0000259" key="1">
    <source>
        <dbReference type="PROSITE" id="PS51459"/>
    </source>
</evidence>
<evidence type="ECO:0000313" key="2">
    <source>
        <dbReference type="EMBL" id="MDO8226110.1"/>
    </source>
</evidence>
<dbReference type="NCBIfam" id="TIGR01550">
    <property type="entry name" value="DOC_P1"/>
    <property type="match status" value="1"/>
</dbReference>
<reference evidence="2" key="1">
    <citation type="submission" date="2023-07" db="EMBL/GenBank/DDBJ databases">
        <title>Biological control against Fusarium languescens, the causal agent of wilt in Jalapeno peppers, by a novel bacterial subspecies: Bacillus cabrialesii subsp. tritici TSO2.</title>
        <authorList>
            <person name="Montoya-Martinez A.C."/>
            <person name="Figueroa-Brambila K.M."/>
            <person name="Escalante-Beltran A."/>
            <person name="Lopez-Montoya N.D."/>
            <person name="Valenzuela-Ruiz V."/>
            <person name="Parra-Cota F.I."/>
            <person name="Estrada Alvarado M.I."/>
            <person name="De Los Santos Villalobos S."/>
        </authorList>
    </citation>
    <scope>NUCLEOTIDE SEQUENCE</scope>
    <source>
        <strain evidence="2">TSO2</strain>
    </source>
</reference>
<dbReference type="Proteomes" id="UP001177121">
    <property type="component" value="Unassembled WGS sequence"/>
</dbReference>
<feature type="domain" description="Fido" evidence="1">
    <location>
        <begin position="14"/>
        <end position="134"/>
    </location>
</feature>
<dbReference type="RefSeq" id="WP_213399983.1">
    <property type="nucleotide sequence ID" value="NZ_JAHBMK020000001.1"/>
</dbReference>
<evidence type="ECO:0000313" key="3">
    <source>
        <dbReference type="Proteomes" id="UP001177121"/>
    </source>
</evidence>
<dbReference type="Pfam" id="PF02661">
    <property type="entry name" value="Fic"/>
    <property type="match status" value="1"/>
</dbReference>
<dbReference type="InterPro" id="IPR003812">
    <property type="entry name" value="Fido"/>
</dbReference>
<keyword evidence="3" id="KW-1185">Reference proteome</keyword>
<accession>A0ABT9DN66</accession>